<protein>
    <recommendedName>
        <fullName evidence="7">AlgX/AlgJ SGNH hydrolase-like domain-containing protein</fullName>
    </recommendedName>
</protein>
<dbReference type="KEGG" id="dcb:C3Y92_03035"/>
<evidence type="ECO:0000256" key="6">
    <source>
        <dbReference type="ARBA" id="ARBA00022841"/>
    </source>
</evidence>
<dbReference type="AlphaFoldDB" id="A0A4P6HK88"/>
<accession>A0A4P6HK88</accession>
<dbReference type="Proteomes" id="UP000293296">
    <property type="component" value="Chromosome"/>
</dbReference>
<dbReference type="GO" id="GO:0042597">
    <property type="term" value="C:periplasmic space"/>
    <property type="evidence" value="ECO:0007669"/>
    <property type="project" value="UniProtKB-SubCell"/>
</dbReference>
<evidence type="ECO:0000313" key="8">
    <source>
        <dbReference type="EMBL" id="QAZ66270.1"/>
    </source>
</evidence>
<comment type="pathway">
    <text evidence="2">Glycan biosynthesis; alginate biosynthesis.</text>
</comment>
<dbReference type="EMBL" id="CP026538">
    <property type="protein sequence ID" value="QAZ66270.1"/>
    <property type="molecule type" value="Genomic_DNA"/>
</dbReference>
<evidence type="ECO:0000256" key="1">
    <source>
        <dbReference type="ARBA" id="ARBA00004418"/>
    </source>
</evidence>
<reference evidence="8 9" key="1">
    <citation type="submission" date="2018-02" db="EMBL/GenBank/DDBJ databases">
        <title>Genome sequence of Desulfovibrio carbinolicus DSM 3852.</title>
        <authorList>
            <person name="Wilbanks E."/>
            <person name="Skennerton C.T."/>
            <person name="Orphan V.J."/>
        </authorList>
    </citation>
    <scope>NUCLEOTIDE SEQUENCE [LARGE SCALE GENOMIC DNA]</scope>
    <source>
        <strain evidence="8 9">DSM 3852</strain>
    </source>
</reference>
<dbReference type="UniPathway" id="UPA00286"/>
<keyword evidence="9" id="KW-1185">Reference proteome</keyword>
<dbReference type="GO" id="GO:0042121">
    <property type="term" value="P:alginic acid biosynthetic process"/>
    <property type="evidence" value="ECO:0007669"/>
    <property type="project" value="UniProtKB-UniPathway"/>
</dbReference>
<evidence type="ECO:0000259" key="7">
    <source>
        <dbReference type="Pfam" id="PF16822"/>
    </source>
</evidence>
<dbReference type="GO" id="GO:0016740">
    <property type="term" value="F:transferase activity"/>
    <property type="evidence" value="ECO:0007669"/>
    <property type="project" value="UniProtKB-KW"/>
</dbReference>
<evidence type="ECO:0000256" key="5">
    <source>
        <dbReference type="ARBA" id="ARBA00022764"/>
    </source>
</evidence>
<comment type="subcellular location">
    <subcellularLocation>
        <location evidence="1">Periplasm</location>
    </subcellularLocation>
</comment>
<name>A0A4P6HK88_9BACT</name>
<feature type="domain" description="AlgX/AlgJ SGNH hydrolase-like" evidence="7">
    <location>
        <begin position="102"/>
        <end position="306"/>
    </location>
</feature>
<dbReference type="RefSeq" id="WP_129349386.1">
    <property type="nucleotide sequence ID" value="NZ_CP026538.1"/>
</dbReference>
<evidence type="ECO:0000256" key="2">
    <source>
        <dbReference type="ARBA" id="ARBA00005182"/>
    </source>
</evidence>
<dbReference type="OrthoDB" id="175771at2"/>
<sequence length="394" mass="44883">MTTAQISSRWRKATATATALIFLVFITLPALDGVFHIAPPVDLMENDPTPLPEISFSELFKAFNVLQRGFLDKTYGFRKNLVRLQNLLDLDILQASSHYHTVIRGKDNWLFLAQENPELNVVEDYRASRLYSPGDLARWVDVYRGRQDWLAARGIHYLLVVAPNKHTVYPEHLPAQFNKTSPRDRTDQLVDALASAGVNILDLRPAMRTVKEKALAYYRTDTHWTTYGAFAGYIEIMLRLARWRPEFAPTIRGDYEINITPGLTGGLASMLALSDRFPEERVTFVSKTPRKAVEVPNPQVPKALFQPTVTMSTGDPSLPSAVVFRDSFAHELMPFLSEHFRQAVYVWPYPSTPREMRVFDKAVVEAEKPDLVIDEFVERYFTEFPPSPKLPPAE</sequence>
<keyword evidence="5" id="KW-0574">Periplasm</keyword>
<gene>
    <name evidence="8" type="ORF">C3Y92_03035</name>
</gene>
<dbReference type="CDD" id="cd14440">
    <property type="entry name" value="AlgX_N_like_3"/>
    <property type="match status" value="1"/>
</dbReference>
<proteinExistence type="predicted"/>
<keyword evidence="3" id="KW-0808">Transferase</keyword>
<evidence type="ECO:0000256" key="3">
    <source>
        <dbReference type="ARBA" id="ARBA00022679"/>
    </source>
</evidence>
<keyword evidence="6" id="KW-0016">Alginate biosynthesis</keyword>
<evidence type="ECO:0000256" key="4">
    <source>
        <dbReference type="ARBA" id="ARBA00022729"/>
    </source>
</evidence>
<evidence type="ECO:0000313" key="9">
    <source>
        <dbReference type="Proteomes" id="UP000293296"/>
    </source>
</evidence>
<dbReference type="InterPro" id="IPR031811">
    <property type="entry name" value="ALGX/ALGJ_SGNH-like"/>
</dbReference>
<organism evidence="8 9">
    <name type="scientific">Solidesulfovibrio carbinolicus</name>
    <dbReference type="NCBI Taxonomy" id="296842"/>
    <lineage>
        <taxon>Bacteria</taxon>
        <taxon>Pseudomonadati</taxon>
        <taxon>Thermodesulfobacteriota</taxon>
        <taxon>Desulfovibrionia</taxon>
        <taxon>Desulfovibrionales</taxon>
        <taxon>Desulfovibrionaceae</taxon>
        <taxon>Solidesulfovibrio</taxon>
    </lineage>
</organism>
<keyword evidence="4" id="KW-0732">Signal</keyword>
<dbReference type="Pfam" id="PF16822">
    <property type="entry name" value="ALGX"/>
    <property type="match status" value="1"/>
</dbReference>